<dbReference type="EMBL" id="NJET01000032">
    <property type="protein sequence ID" value="PHH64323.1"/>
    <property type="molecule type" value="Genomic_DNA"/>
</dbReference>
<dbReference type="OrthoDB" id="4968544at2759"/>
<accession>A0A2C5Y9M3</accession>
<dbReference type="InterPro" id="IPR029001">
    <property type="entry name" value="ITPase-like_fam"/>
</dbReference>
<sequence>MISWLCTRPVFAQAARAALSGPKLAHVRISDATMSPWAGHDGVTHLFVTGQLDSANVARQGDVVVCSSSASNSEVQRAIDILKAETGTCGSWLRISQNAHQATAGDPDGNVTLHYVEMNSTGQLTLTDSLRYLTHALTDFAAGIGGNPALPRILVLGLGENAVPRLESALTVSLATMTAVYVNEVIDLATNYSDVRSLTEPSRPSSLVPAPDGSLAEMPAFEPRDFVAWGKSVLLVVPTENRQKVELLHRHVQRCLPHATIQRLTLKADSGVGEQPYDEAGIAGAYNRINAALDSLQSKTCAHILVSKQIGTVIVGAIENFVQTKNGDSLPTDHGIIVLHNATQSKTVSCLTSGVTIAPEYVDRARRFGFVNGNQSHGRITVGQIMAAHLGRGLDKADWQKTLAKVSRYQLLAEAAQALQLPL</sequence>
<protein>
    <recommendedName>
        <fullName evidence="1">Non-canonical purine NTP phosphatase/PRRC1 domain-containing protein</fullName>
    </recommendedName>
</protein>
<dbReference type="AlphaFoldDB" id="A0A2C5Y9M3"/>
<name>A0A2C5Y9M3_9HYPO</name>
<keyword evidence="3" id="KW-1185">Reference proteome</keyword>
<organism evidence="2 3">
    <name type="scientific">Ophiocordyceps australis</name>
    <dbReference type="NCBI Taxonomy" id="1399860"/>
    <lineage>
        <taxon>Eukaryota</taxon>
        <taxon>Fungi</taxon>
        <taxon>Dikarya</taxon>
        <taxon>Ascomycota</taxon>
        <taxon>Pezizomycotina</taxon>
        <taxon>Sordariomycetes</taxon>
        <taxon>Hypocreomycetidae</taxon>
        <taxon>Hypocreales</taxon>
        <taxon>Ophiocordycipitaceae</taxon>
        <taxon>Ophiocordyceps</taxon>
    </lineage>
</organism>
<dbReference type="Proteomes" id="UP000226192">
    <property type="component" value="Unassembled WGS sequence"/>
</dbReference>
<dbReference type="SUPFAM" id="SSF52972">
    <property type="entry name" value="ITPase-like"/>
    <property type="match status" value="1"/>
</dbReference>
<reference evidence="2 3" key="1">
    <citation type="submission" date="2017-06" db="EMBL/GenBank/DDBJ databases">
        <title>Ant-infecting Ophiocordyceps genomes reveal a high diversity of potential behavioral manipulation genes and a possible major role for enterotoxins.</title>
        <authorList>
            <person name="De Bekker C."/>
            <person name="Evans H.C."/>
            <person name="Brachmann A."/>
            <person name="Hughes D.P."/>
        </authorList>
    </citation>
    <scope>NUCLEOTIDE SEQUENCE [LARGE SCALE GENOMIC DNA]</scope>
    <source>
        <strain evidence="2 3">Map64</strain>
    </source>
</reference>
<evidence type="ECO:0000259" key="1">
    <source>
        <dbReference type="Pfam" id="PF01931"/>
    </source>
</evidence>
<feature type="domain" description="Non-canonical purine NTP phosphatase/PRRC1" evidence="1">
    <location>
        <begin position="239"/>
        <end position="297"/>
    </location>
</feature>
<evidence type="ECO:0000313" key="3">
    <source>
        <dbReference type="Proteomes" id="UP000226192"/>
    </source>
</evidence>
<dbReference type="InterPro" id="IPR026533">
    <property type="entry name" value="NTPase/PRRC1"/>
</dbReference>
<evidence type="ECO:0000313" key="2">
    <source>
        <dbReference type="EMBL" id="PHH64323.1"/>
    </source>
</evidence>
<gene>
    <name evidence="2" type="ORF">CDD81_4680</name>
</gene>
<proteinExistence type="predicted"/>
<dbReference type="Pfam" id="PF01931">
    <property type="entry name" value="NTPase_I-T"/>
    <property type="match status" value="1"/>
</dbReference>
<dbReference type="Gene3D" id="3.90.950.10">
    <property type="match status" value="1"/>
</dbReference>
<comment type="caution">
    <text evidence="2">The sequence shown here is derived from an EMBL/GenBank/DDBJ whole genome shotgun (WGS) entry which is preliminary data.</text>
</comment>